<keyword evidence="2" id="KW-1185">Reference proteome</keyword>
<evidence type="ECO:0000313" key="1">
    <source>
        <dbReference type="EMBL" id="KAI3705439.1"/>
    </source>
</evidence>
<reference evidence="1 2" key="2">
    <citation type="journal article" date="2022" name="Mol. Ecol. Resour.">
        <title>The genomes of chicory, endive, great burdock and yacon provide insights into Asteraceae paleo-polyploidization history and plant inulin production.</title>
        <authorList>
            <person name="Fan W."/>
            <person name="Wang S."/>
            <person name="Wang H."/>
            <person name="Wang A."/>
            <person name="Jiang F."/>
            <person name="Liu H."/>
            <person name="Zhao H."/>
            <person name="Xu D."/>
            <person name="Zhang Y."/>
        </authorList>
    </citation>
    <scope>NUCLEOTIDE SEQUENCE [LARGE SCALE GENOMIC DNA]</scope>
    <source>
        <strain evidence="2">cv. Yunnan</strain>
        <tissue evidence="1">Leaves</tissue>
    </source>
</reference>
<protein>
    <submittedName>
        <fullName evidence="1">Uncharacterized protein</fullName>
    </submittedName>
</protein>
<evidence type="ECO:0000313" key="2">
    <source>
        <dbReference type="Proteomes" id="UP001056120"/>
    </source>
</evidence>
<dbReference type="Proteomes" id="UP001056120">
    <property type="component" value="Linkage Group LG25"/>
</dbReference>
<organism evidence="1 2">
    <name type="scientific">Smallanthus sonchifolius</name>
    <dbReference type="NCBI Taxonomy" id="185202"/>
    <lineage>
        <taxon>Eukaryota</taxon>
        <taxon>Viridiplantae</taxon>
        <taxon>Streptophyta</taxon>
        <taxon>Embryophyta</taxon>
        <taxon>Tracheophyta</taxon>
        <taxon>Spermatophyta</taxon>
        <taxon>Magnoliopsida</taxon>
        <taxon>eudicotyledons</taxon>
        <taxon>Gunneridae</taxon>
        <taxon>Pentapetalae</taxon>
        <taxon>asterids</taxon>
        <taxon>campanulids</taxon>
        <taxon>Asterales</taxon>
        <taxon>Asteraceae</taxon>
        <taxon>Asteroideae</taxon>
        <taxon>Heliantheae alliance</taxon>
        <taxon>Millerieae</taxon>
        <taxon>Smallanthus</taxon>
    </lineage>
</organism>
<name>A0ACB9A644_9ASTR</name>
<comment type="caution">
    <text evidence="1">The sequence shown here is derived from an EMBL/GenBank/DDBJ whole genome shotgun (WGS) entry which is preliminary data.</text>
</comment>
<accession>A0ACB9A644</accession>
<reference evidence="2" key="1">
    <citation type="journal article" date="2022" name="Mol. Ecol. Resour.">
        <title>The genomes of chicory, endive, great burdock and yacon provide insights into Asteraceae palaeo-polyploidization history and plant inulin production.</title>
        <authorList>
            <person name="Fan W."/>
            <person name="Wang S."/>
            <person name="Wang H."/>
            <person name="Wang A."/>
            <person name="Jiang F."/>
            <person name="Liu H."/>
            <person name="Zhao H."/>
            <person name="Xu D."/>
            <person name="Zhang Y."/>
        </authorList>
    </citation>
    <scope>NUCLEOTIDE SEQUENCE [LARGE SCALE GENOMIC DNA]</scope>
    <source>
        <strain evidence="2">cv. Yunnan</strain>
    </source>
</reference>
<gene>
    <name evidence="1" type="ORF">L1987_75676</name>
</gene>
<sequence>MVRGTFLSSSCISVKSEPIADFLESTKPICNRVTRFLASTRESLYETETEEMTPSWRLPLLITTSNREIRAVARFHPLLIDLLLFQRRKSGPFFLHYILAMNQEWNPPKTYVYGPRVVHDHHHDELPDYLSRLSLGGEPKTYPVKKFVLEQGSIDKVRLDKLKSLLLENLYEGEGQSGNLYKWDDLKTILEATDEELDSALFLLGIVKAAFVAIGCNALTSHTYKIGKGENLKKCQLSNFHRHFQLSHTSFLQQICYFH</sequence>
<proteinExistence type="predicted"/>
<dbReference type="EMBL" id="CM042042">
    <property type="protein sequence ID" value="KAI3705439.1"/>
    <property type="molecule type" value="Genomic_DNA"/>
</dbReference>